<feature type="domain" description="Peptidase C39-like" evidence="3">
    <location>
        <begin position="255"/>
        <end position="377"/>
    </location>
</feature>
<dbReference type="Proteomes" id="UP000463983">
    <property type="component" value="Chromosome"/>
</dbReference>
<dbReference type="RefSeq" id="WP_161931795.1">
    <property type="nucleotide sequence ID" value="NZ_CP047901.1"/>
</dbReference>
<dbReference type="InterPro" id="IPR039564">
    <property type="entry name" value="Peptidase_C39-like"/>
</dbReference>
<dbReference type="KEGG" id="caqa:MICH65_0431"/>
<feature type="coiled-coil region" evidence="1">
    <location>
        <begin position="160"/>
        <end position="226"/>
    </location>
</feature>
<keyword evidence="5" id="KW-1185">Reference proteome</keyword>
<accession>A0A857NBX8</accession>
<evidence type="ECO:0000259" key="3">
    <source>
        <dbReference type="Pfam" id="PF13529"/>
    </source>
</evidence>
<feature type="signal peptide" evidence="2">
    <location>
        <begin position="1"/>
        <end position="24"/>
    </location>
</feature>
<dbReference type="Gene3D" id="3.90.70.10">
    <property type="entry name" value="Cysteine proteinases"/>
    <property type="match status" value="1"/>
</dbReference>
<dbReference type="EMBL" id="CP047901">
    <property type="protein sequence ID" value="QHO63412.1"/>
    <property type="molecule type" value="Genomic_DNA"/>
</dbReference>
<sequence length="405" mass="45605">MKKVFLSLFIVVYLALSHHSVTTAIDCDGNLPDDEAQLKEYIAACETKVSELRTEKQSLTAAISLLNSKINLTQAQIRNTNAQISQLTEEIGTLSVVIDDLNNELDALTKVYLSRVREAYKNRHTNIALSLLSDSEQNFQSRLKYLETTHKRDQIIMHELESARINFDQQKTTKEEKQAEIESLKTTLESQKQVLGAQESQKQQLLTETQNNEKRYQQMLSDAQRQLAAFRRFVTDQGGASILSNQTSCDSWGCYYNQRDSQWGNQLIGLSSDSTMKEYGCLVTSMAIIASHYGKSLTPGQIAASSDPFWLNTAYMRQGQWTVNGVTMNRTRLGSSRSLIDSELESNRPVVVGIYGGPDHFIVIKSKVDGEYIMNDPFIENGKDVKFTDKYPLEAISAVDRVVVN</sequence>
<dbReference type="Pfam" id="PF13529">
    <property type="entry name" value="Peptidase_C39_2"/>
    <property type="match status" value="1"/>
</dbReference>
<evidence type="ECO:0000256" key="2">
    <source>
        <dbReference type="SAM" id="SignalP"/>
    </source>
</evidence>
<gene>
    <name evidence="4" type="ORF">MICH65_0431</name>
</gene>
<evidence type="ECO:0000313" key="5">
    <source>
        <dbReference type="Proteomes" id="UP000463983"/>
    </source>
</evidence>
<name>A0A857NBX8_9BACT</name>
<reference evidence="5" key="1">
    <citation type="journal article" date="2020" name="Microorganisms">
        <title>Complete Genome of a Member of a New Bacterial Lineage in the Microgenomates Group Reveals an Unusual Nucleotide Composition Disparity Between Two Strands of DNA and Limited Metabolic Potential.</title>
        <authorList>
            <person name="Kadnikov V.V."/>
            <person name="Mardanov A.V."/>
            <person name="Beletsky A.V."/>
            <person name="Karnachuk O.V."/>
            <person name="Ravin N.V."/>
        </authorList>
    </citation>
    <scope>NUCLEOTIDE SEQUENCE [LARGE SCALE GENOMIC DNA]</scope>
</reference>
<dbReference type="Gene3D" id="6.10.250.3150">
    <property type="match status" value="1"/>
</dbReference>
<dbReference type="AlphaFoldDB" id="A0A857NBX8"/>
<protein>
    <submittedName>
        <fullName evidence="4">Peptidase family C39</fullName>
    </submittedName>
</protein>
<keyword evidence="2" id="KW-0732">Signal</keyword>
<evidence type="ECO:0000313" key="4">
    <source>
        <dbReference type="EMBL" id="QHO63412.1"/>
    </source>
</evidence>
<keyword evidence="1" id="KW-0175">Coiled coil</keyword>
<organism evidence="4 5">
    <name type="scientific">Candidatus Chazhemtobacterium aquaticus</name>
    <dbReference type="NCBI Taxonomy" id="2715735"/>
    <lineage>
        <taxon>Bacteria</taxon>
        <taxon>Candidatus Chazhemtobacteraceae</taxon>
        <taxon>Candidatus Chazhemtobacterium</taxon>
    </lineage>
</organism>
<proteinExistence type="predicted"/>
<feature type="coiled-coil region" evidence="1">
    <location>
        <begin position="42"/>
        <end position="104"/>
    </location>
</feature>
<evidence type="ECO:0000256" key="1">
    <source>
        <dbReference type="SAM" id="Coils"/>
    </source>
</evidence>
<feature type="chain" id="PRO_5032739279" evidence="2">
    <location>
        <begin position="25"/>
        <end position="405"/>
    </location>
</feature>